<dbReference type="InterPro" id="IPR015197">
    <property type="entry name" value="PngaseF_C"/>
</dbReference>
<dbReference type="InterPro" id="IPR014784">
    <property type="entry name" value="Cu2_ascorb_mOase-like_C"/>
</dbReference>
<protein>
    <recommendedName>
        <fullName evidence="4">Peptide-N-glycosidase F N-terminal domain-containing protein</fullName>
    </recommendedName>
</protein>
<dbReference type="Pfam" id="PF09113">
    <property type="entry name" value="N-glycanase_C"/>
    <property type="match status" value="1"/>
</dbReference>
<accession>A0A5J4J3E3</accession>
<dbReference type="RefSeq" id="WP_151674832.1">
    <property type="nucleotide sequence ID" value="NZ_BKCG01000007.1"/>
</dbReference>
<keyword evidence="1 3" id="KW-0732">Signal</keyword>
<evidence type="ECO:0000256" key="1">
    <source>
        <dbReference type="ARBA" id="ARBA00022729"/>
    </source>
</evidence>
<sequence length="547" mass="61095">MKKATSLVAIAVFFTTLFANSIFAQSTSITVFDEVLFYDGYAGLVDEADLYEPMPPEVLRHSNSNYAVKLTADQLSAIGNKLTLDVTLKAACDNYDRIARVYLAMVPTGQATYVSSEVDRIEISRFITPFMNKNNAPMEVPFTFTMDNVAEILNDPTLTAQYDFWMELDVFGVPYAAQTQVAGCDGRIDTFYGTLVLTTETDSSQTFPNDNFILPLLDNYQLNNYNGTDVPDETTKIVSFTLDQAVEDLSLFLITSNHGANAGGEEYERRDHFVYLDNTLVKEYIPGGKSCEPWRQYNTQGNGIYSPSPRTTRFWLSFNNWCPGDVIPIREISLGNLAAGTHEIKIDVPDAQFVNDEGYIPVSMYLQNRTSFQPLCVDPTDFNGYQTNTDGDILVEWMENGDATQWEVLYGRTSLINDETYIIVNSTQELIDVPQGGYNSFYVRALCDSDFTSNWVGPINIQNILGTNNNAFNSFEFYPNPASNNVNLSANNIIDQVSIIDLSGKQLLNQSISQTTGTINIENIPSGVYFMNVSIEGSIKTHKLIIK</sequence>
<evidence type="ECO:0000256" key="2">
    <source>
        <dbReference type="ARBA" id="ARBA00023157"/>
    </source>
</evidence>
<reference evidence="5 6" key="1">
    <citation type="submission" date="2019-08" db="EMBL/GenBank/DDBJ databases">
        <title>Draft genome sequence of Ulvibacter marinus type strain NBRC 109484.</title>
        <authorList>
            <person name="Kawano K."/>
            <person name="Ushijima N."/>
            <person name="Kihara M."/>
            <person name="Itoh H."/>
        </authorList>
    </citation>
    <scope>NUCLEOTIDE SEQUENCE [LARGE SCALE GENOMIC DNA]</scope>
    <source>
        <strain evidence="5 6">NBRC 109484</strain>
    </source>
</reference>
<dbReference type="AlphaFoldDB" id="A0A5J4J3E3"/>
<keyword evidence="6" id="KW-1185">Reference proteome</keyword>
<dbReference type="OrthoDB" id="626993at2"/>
<dbReference type="EMBL" id="BKCG01000007">
    <property type="protein sequence ID" value="GER60393.1"/>
    <property type="molecule type" value="Genomic_DNA"/>
</dbReference>
<dbReference type="InterPro" id="IPR026444">
    <property type="entry name" value="Secre_tail"/>
</dbReference>
<evidence type="ECO:0000259" key="4">
    <source>
        <dbReference type="SMART" id="SM01290"/>
    </source>
</evidence>
<keyword evidence="2" id="KW-1015">Disulfide bond</keyword>
<dbReference type="Gene3D" id="2.60.120.230">
    <property type="match status" value="2"/>
</dbReference>
<evidence type="ECO:0000256" key="3">
    <source>
        <dbReference type="SAM" id="SignalP"/>
    </source>
</evidence>
<dbReference type="Proteomes" id="UP000326509">
    <property type="component" value="Unassembled WGS sequence"/>
</dbReference>
<gene>
    <name evidence="5" type="ORF">ULMA_25010</name>
</gene>
<dbReference type="Pfam" id="PF09112">
    <property type="entry name" value="N-glycanase_N"/>
    <property type="match status" value="1"/>
</dbReference>
<feature type="signal peptide" evidence="3">
    <location>
        <begin position="1"/>
        <end position="24"/>
    </location>
</feature>
<dbReference type="InterPro" id="IPR015196">
    <property type="entry name" value="PngaseF_N"/>
</dbReference>
<dbReference type="SMART" id="SM01290">
    <property type="entry name" value="N-glycanase_N"/>
    <property type="match status" value="1"/>
</dbReference>
<feature type="chain" id="PRO_5023916039" description="Peptide-N-glycosidase F N-terminal domain-containing protein" evidence="3">
    <location>
        <begin position="25"/>
        <end position="547"/>
    </location>
</feature>
<dbReference type="Pfam" id="PF18962">
    <property type="entry name" value="Por_Secre_tail"/>
    <property type="match status" value="1"/>
</dbReference>
<dbReference type="SUPFAM" id="SSF49742">
    <property type="entry name" value="PHM/PNGase F"/>
    <property type="match status" value="1"/>
</dbReference>
<feature type="domain" description="Peptide-N-glycosidase F N-terminal" evidence="4">
    <location>
        <begin position="28"/>
        <end position="183"/>
    </location>
</feature>
<evidence type="ECO:0000313" key="5">
    <source>
        <dbReference type="EMBL" id="GER60393.1"/>
    </source>
</evidence>
<dbReference type="InterPro" id="IPR008977">
    <property type="entry name" value="PHM/PNGase_F_dom_sf"/>
</dbReference>
<evidence type="ECO:0000313" key="6">
    <source>
        <dbReference type="Proteomes" id="UP000326509"/>
    </source>
</evidence>
<proteinExistence type="predicted"/>
<dbReference type="NCBIfam" id="TIGR04183">
    <property type="entry name" value="Por_Secre_tail"/>
    <property type="match status" value="1"/>
</dbReference>
<comment type="caution">
    <text evidence="5">The sequence shown here is derived from an EMBL/GenBank/DDBJ whole genome shotgun (WGS) entry which is preliminary data.</text>
</comment>
<name>A0A5J4J3E3_9FLAO</name>
<dbReference type="GO" id="GO:0016715">
    <property type="term" value="F:oxidoreductase activity, acting on paired donors, with incorporation or reduction of molecular oxygen, reduced ascorbate as one donor, and incorporation of one atom of oxygen"/>
    <property type="evidence" value="ECO:0007669"/>
    <property type="project" value="InterPro"/>
</dbReference>
<organism evidence="5 6">
    <name type="scientific">Patiriisocius marinus</name>
    <dbReference type="NCBI Taxonomy" id="1397112"/>
    <lineage>
        <taxon>Bacteria</taxon>
        <taxon>Pseudomonadati</taxon>
        <taxon>Bacteroidota</taxon>
        <taxon>Flavobacteriia</taxon>
        <taxon>Flavobacteriales</taxon>
        <taxon>Flavobacteriaceae</taxon>
        <taxon>Patiriisocius</taxon>
    </lineage>
</organism>